<evidence type="ECO:0000313" key="3">
    <source>
        <dbReference type="Proteomes" id="UP001196870"/>
    </source>
</evidence>
<dbReference type="Pfam" id="PF00534">
    <property type="entry name" value="Glycos_transf_1"/>
    <property type="match status" value="1"/>
</dbReference>
<sequence length="379" mass="40779">MSPEAMTAEFDLVVAQIGDHLGNHGALPGRLDRVRTVGVFHDAFIANLFGMHAVSTGQEALLQVVPRELYGAESMPEGEPFGLPLPEMARRRPMLEWLARECAAGVAHAEHYAERLRAACDGPVAVIPLAYVAPSLPPPPPLWPAGLTVAVLGHANENKRVDQVMLAIAASPLLRHRVHLRVIGPAEPHHRASFERLAGQLGMRTPEITGWVSDDEFVRRMRDVDVVCCLRNPVLEGASASVVTALASARPVLVTDHGCYAELPRDAALFCRPEAEALDVMRHLESFLTDPTCGMAIGERGRTVACARHAPEAYADALLPLLQAVVADAPRRQAREKLTELLGGFGLARGDPAVRRASAAVDSLGLSPEKVAAARRKGF</sequence>
<dbReference type="SUPFAM" id="SSF53756">
    <property type="entry name" value="UDP-Glycosyltransferase/glycogen phosphorylase"/>
    <property type="match status" value="1"/>
</dbReference>
<feature type="domain" description="Glycosyl transferase family 1" evidence="1">
    <location>
        <begin position="149"/>
        <end position="302"/>
    </location>
</feature>
<accession>A0ABS5F365</accession>
<protein>
    <submittedName>
        <fullName evidence="2">Glycosyltransferase</fullName>
    </submittedName>
</protein>
<keyword evidence="3" id="KW-1185">Reference proteome</keyword>
<name>A0ABS5F365_9PROT</name>
<evidence type="ECO:0000259" key="1">
    <source>
        <dbReference type="Pfam" id="PF00534"/>
    </source>
</evidence>
<gene>
    <name evidence="2" type="ORF">GXW71_19585</name>
</gene>
<comment type="caution">
    <text evidence="2">The sequence shown here is derived from an EMBL/GenBank/DDBJ whole genome shotgun (WGS) entry which is preliminary data.</text>
</comment>
<dbReference type="InterPro" id="IPR001296">
    <property type="entry name" value="Glyco_trans_1"/>
</dbReference>
<dbReference type="RefSeq" id="WP_211854269.1">
    <property type="nucleotide sequence ID" value="NZ_JAAGBB010000024.1"/>
</dbReference>
<reference evidence="3" key="1">
    <citation type="journal article" date="2021" name="Syst. Appl. Microbiol.">
        <title>Roseomonas hellenica sp. nov., isolated from roots of wild-growing Alkanna tinctoria.</title>
        <authorList>
            <person name="Rat A."/>
            <person name="Naranjo H.D."/>
            <person name="Lebbe L."/>
            <person name="Cnockaert M."/>
            <person name="Krigas N."/>
            <person name="Grigoriadou K."/>
            <person name="Maloupa E."/>
            <person name="Willems A."/>
        </authorList>
    </citation>
    <scope>NUCLEOTIDE SEQUENCE [LARGE SCALE GENOMIC DNA]</scope>
    <source>
        <strain evidence="3">LMG 31523</strain>
    </source>
</reference>
<proteinExistence type="predicted"/>
<evidence type="ECO:0000313" key="2">
    <source>
        <dbReference type="EMBL" id="MBR0666570.1"/>
    </source>
</evidence>
<dbReference type="EMBL" id="JAAGBB010000024">
    <property type="protein sequence ID" value="MBR0666570.1"/>
    <property type="molecule type" value="Genomic_DNA"/>
</dbReference>
<dbReference type="Gene3D" id="3.40.50.2000">
    <property type="entry name" value="Glycogen Phosphorylase B"/>
    <property type="match status" value="1"/>
</dbReference>
<organism evidence="2 3">
    <name type="scientific">Plastoroseomonas hellenica</name>
    <dbReference type="NCBI Taxonomy" id="2687306"/>
    <lineage>
        <taxon>Bacteria</taxon>
        <taxon>Pseudomonadati</taxon>
        <taxon>Pseudomonadota</taxon>
        <taxon>Alphaproteobacteria</taxon>
        <taxon>Acetobacterales</taxon>
        <taxon>Acetobacteraceae</taxon>
        <taxon>Plastoroseomonas</taxon>
    </lineage>
</organism>
<dbReference type="Proteomes" id="UP001196870">
    <property type="component" value="Unassembled WGS sequence"/>
</dbReference>